<proteinExistence type="predicted"/>
<reference evidence="2 3" key="1">
    <citation type="submission" date="2017-07" db="EMBL/GenBank/DDBJ databases">
        <title>Isolation and whole genome analysis of endospore-forming bacteria from heroin.</title>
        <authorList>
            <person name="Kalinowski J."/>
            <person name="Ahrens B."/>
            <person name="Al-Dilaimi A."/>
            <person name="Winkler A."/>
            <person name="Wibberg D."/>
            <person name="Schleenbecker U."/>
            <person name="Ruckert C."/>
            <person name="Wolfel R."/>
            <person name="Grass G."/>
        </authorList>
    </citation>
    <scope>NUCLEOTIDE SEQUENCE [LARGE SCALE GENOMIC DNA]</scope>
    <source>
        <strain evidence="2 3">7523-2</strain>
    </source>
</reference>
<accession>A0A268R0Q0</accession>
<protein>
    <submittedName>
        <fullName evidence="2">Uncharacterized protein</fullName>
    </submittedName>
</protein>
<name>A0A268R0Q0_SHOCL</name>
<feature type="non-terminal residue" evidence="2">
    <location>
        <position position="81"/>
    </location>
</feature>
<dbReference type="AlphaFoldDB" id="A0A268R0Q0"/>
<gene>
    <name evidence="2" type="ORF">CHH61_24635</name>
</gene>
<feature type="coiled-coil region" evidence="1">
    <location>
        <begin position="2"/>
        <end position="78"/>
    </location>
</feature>
<organism evidence="2 3">
    <name type="scientific">Shouchella clausii</name>
    <name type="common">Alkalihalobacillus clausii</name>
    <dbReference type="NCBI Taxonomy" id="79880"/>
    <lineage>
        <taxon>Bacteria</taxon>
        <taxon>Bacillati</taxon>
        <taxon>Bacillota</taxon>
        <taxon>Bacilli</taxon>
        <taxon>Bacillales</taxon>
        <taxon>Bacillaceae</taxon>
        <taxon>Shouchella</taxon>
    </lineage>
</organism>
<dbReference type="Proteomes" id="UP000216133">
    <property type="component" value="Unassembled WGS sequence"/>
</dbReference>
<comment type="caution">
    <text evidence="2">The sequence shown here is derived from an EMBL/GenBank/DDBJ whole genome shotgun (WGS) entry which is preliminary data.</text>
</comment>
<feature type="non-terminal residue" evidence="2">
    <location>
        <position position="1"/>
    </location>
</feature>
<evidence type="ECO:0000256" key="1">
    <source>
        <dbReference type="SAM" id="Coils"/>
    </source>
</evidence>
<evidence type="ECO:0000313" key="3">
    <source>
        <dbReference type="Proteomes" id="UP000216133"/>
    </source>
</evidence>
<sequence>DKQLLEQAEADLNSELQSLEQSLTELEGLKEQLNAQVKQKQELMKKVELQHDEAVHEVHELEDEAEFLAEQAKAIELEQQR</sequence>
<keyword evidence="1" id="KW-0175">Coiled coil</keyword>
<dbReference type="EMBL" id="NPBS01000590">
    <property type="protein sequence ID" value="PAF13730.1"/>
    <property type="molecule type" value="Genomic_DNA"/>
</dbReference>
<evidence type="ECO:0000313" key="2">
    <source>
        <dbReference type="EMBL" id="PAF13730.1"/>
    </source>
</evidence>
<dbReference type="SUPFAM" id="SSF58038">
    <property type="entry name" value="SNARE fusion complex"/>
    <property type="match status" value="1"/>
</dbReference>